<dbReference type="AlphaFoldDB" id="A0A4R3KS14"/>
<dbReference type="InterPro" id="IPR003773">
    <property type="entry name" value="Menaquinone_biosynth"/>
</dbReference>
<keyword evidence="3" id="KW-0456">Lyase</keyword>
<gene>
    <name evidence="4" type="ORF">EDD80_104193</name>
</gene>
<name>A0A4R3KS14_9SPHI</name>
<reference evidence="4 5" key="1">
    <citation type="submission" date="2019-03" db="EMBL/GenBank/DDBJ databases">
        <title>Genomic Encyclopedia of Type Strains, Phase IV (KMG-IV): sequencing the most valuable type-strain genomes for metagenomic binning, comparative biology and taxonomic classification.</title>
        <authorList>
            <person name="Goeker M."/>
        </authorList>
    </citation>
    <scope>NUCLEOTIDE SEQUENCE [LARGE SCALE GENOMIC DNA]</scope>
    <source>
        <strain evidence="4 5">DSM 21100</strain>
    </source>
</reference>
<dbReference type="CDD" id="cd13634">
    <property type="entry name" value="PBP2_Sco4506"/>
    <property type="match status" value="1"/>
</dbReference>
<dbReference type="Pfam" id="PF02621">
    <property type="entry name" value="VitK2_biosynth"/>
    <property type="match status" value="1"/>
</dbReference>
<evidence type="ECO:0000313" key="5">
    <source>
        <dbReference type="Proteomes" id="UP000295807"/>
    </source>
</evidence>
<dbReference type="InterPro" id="IPR030868">
    <property type="entry name" value="MqnA"/>
</dbReference>
<dbReference type="Proteomes" id="UP000295807">
    <property type="component" value="Unassembled WGS sequence"/>
</dbReference>
<keyword evidence="2" id="KW-0474">Menaquinone biosynthesis</keyword>
<dbReference type="PANTHER" id="PTHR37690">
    <property type="entry name" value="CHORISMATE DEHYDRATASE"/>
    <property type="match status" value="1"/>
</dbReference>
<dbReference type="UniPathway" id="UPA00079"/>
<dbReference type="Gene3D" id="3.40.190.10">
    <property type="entry name" value="Periplasmic binding protein-like II"/>
    <property type="match status" value="2"/>
</dbReference>
<evidence type="ECO:0000256" key="3">
    <source>
        <dbReference type="ARBA" id="ARBA00023239"/>
    </source>
</evidence>
<dbReference type="GO" id="GO:0009234">
    <property type="term" value="P:menaquinone biosynthetic process"/>
    <property type="evidence" value="ECO:0007669"/>
    <property type="project" value="UniProtKB-UniPathway"/>
</dbReference>
<proteinExistence type="predicted"/>
<keyword evidence="5" id="KW-1185">Reference proteome</keyword>
<evidence type="ECO:0000256" key="2">
    <source>
        <dbReference type="ARBA" id="ARBA00022428"/>
    </source>
</evidence>
<evidence type="ECO:0000256" key="1">
    <source>
        <dbReference type="ARBA" id="ARBA00004863"/>
    </source>
</evidence>
<comment type="pathway">
    <text evidence="1">Quinol/quinone metabolism; menaquinone biosynthesis.</text>
</comment>
<evidence type="ECO:0000313" key="4">
    <source>
        <dbReference type="EMBL" id="TCS87842.1"/>
    </source>
</evidence>
<sequence length="227" mass="25996">MLDIPADCARKLKEDRADIGLVPVAVLPELPYYELVADYCIGAVGEVNSVFLFSRKPLEEIRFIRTDNHSRTSNLLARILASRYWKIDASFGNFADEDAFVLIGDRTFGLKKEYPYVYDLAAEWIRFTGLPFVFAVWAANKPVDPVFREEFNRALEYGVTHRKELLKELPQVKGFDLEEYLMKHLSFELDARKKEGLSLFLQHVQEILLGSKENNTHICSNATGSDL</sequence>
<dbReference type="GO" id="GO:0016829">
    <property type="term" value="F:lyase activity"/>
    <property type="evidence" value="ECO:0007669"/>
    <property type="project" value="UniProtKB-KW"/>
</dbReference>
<dbReference type="PANTHER" id="PTHR37690:SF1">
    <property type="entry name" value="CHORISMATE DEHYDRATASE"/>
    <property type="match status" value="1"/>
</dbReference>
<comment type="caution">
    <text evidence="4">The sequence shown here is derived from an EMBL/GenBank/DDBJ whole genome shotgun (WGS) entry which is preliminary data.</text>
</comment>
<accession>A0A4R3KS14</accession>
<dbReference type="SUPFAM" id="SSF53850">
    <property type="entry name" value="Periplasmic binding protein-like II"/>
    <property type="match status" value="1"/>
</dbReference>
<protein>
    <submittedName>
        <fullName evidence="4">Chorismate dehydratase</fullName>
    </submittedName>
</protein>
<organism evidence="4 5">
    <name type="scientific">Anseongella ginsenosidimutans</name>
    <dbReference type="NCBI Taxonomy" id="496056"/>
    <lineage>
        <taxon>Bacteria</taxon>
        <taxon>Pseudomonadati</taxon>
        <taxon>Bacteroidota</taxon>
        <taxon>Sphingobacteriia</taxon>
        <taxon>Sphingobacteriales</taxon>
        <taxon>Sphingobacteriaceae</taxon>
        <taxon>Anseongella</taxon>
    </lineage>
</organism>
<dbReference type="EMBL" id="SMAD01000004">
    <property type="protein sequence ID" value="TCS87842.1"/>
    <property type="molecule type" value="Genomic_DNA"/>
</dbReference>